<accession>A0A927E835</accession>
<evidence type="ECO:0000313" key="4">
    <source>
        <dbReference type="Proteomes" id="UP000619295"/>
    </source>
</evidence>
<dbReference type="Pfam" id="PF00903">
    <property type="entry name" value="Glyoxalase"/>
    <property type="match status" value="1"/>
</dbReference>
<dbReference type="PROSITE" id="PS51819">
    <property type="entry name" value="VOC"/>
    <property type="match status" value="1"/>
</dbReference>
<sequence length="132" mass="14068">MLHHLSFGVADIERACAFYDAVLAPLGYVRVWQDLRPGETGQAVGYGAPGGGDRLALKHRPEGQKPPGPGFHLAFAAPDRAAVARFHEAALRHGGRDNGAPGLRPHYGPHYYAAFVVDPDGYAIEAVFNAPA</sequence>
<dbReference type="PANTHER" id="PTHR35006:SF4">
    <property type="entry name" value="BLR7706 PROTEIN"/>
    <property type="match status" value="1"/>
</dbReference>
<dbReference type="PANTHER" id="PTHR35006">
    <property type="entry name" value="GLYOXALASE FAMILY PROTEIN (AFU_ORTHOLOGUE AFUA_5G14830)"/>
    <property type="match status" value="1"/>
</dbReference>
<dbReference type="EMBL" id="JACXWY010000005">
    <property type="protein sequence ID" value="MBD3846098.1"/>
    <property type="molecule type" value="Genomic_DNA"/>
</dbReference>
<comment type="caution">
    <text evidence="3">The sequence shown here is derived from an EMBL/GenBank/DDBJ whole genome shotgun (WGS) entry which is preliminary data.</text>
</comment>
<dbReference type="SUPFAM" id="SSF54593">
    <property type="entry name" value="Glyoxalase/Bleomycin resistance protein/Dihydroxybiphenyl dioxygenase"/>
    <property type="match status" value="1"/>
</dbReference>
<dbReference type="Gene3D" id="3.10.180.10">
    <property type="entry name" value="2,3-Dihydroxybiphenyl 1,2-Dioxygenase, domain 1"/>
    <property type="match status" value="1"/>
</dbReference>
<dbReference type="RefSeq" id="WP_038362859.1">
    <property type="nucleotide sequence ID" value="NZ_JACXWY010000005.1"/>
</dbReference>
<evidence type="ECO:0000259" key="2">
    <source>
        <dbReference type="PROSITE" id="PS51819"/>
    </source>
</evidence>
<dbReference type="InterPro" id="IPR004360">
    <property type="entry name" value="Glyas_Fos-R_dOase_dom"/>
</dbReference>
<dbReference type="CDD" id="cd07262">
    <property type="entry name" value="VOC_like"/>
    <property type="match status" value="1"/>
</dbReference>
<keyword evidence="4" id="KW-1185">Reference proteome</keyword>
<protein>
    <submittedName>
        <fullName evidence="3">VOC family protein</fullName>
    </submittedName>
</protein>
<reference evidence="3" key="1">
    <citation type="submission" date="2020-09" db="EMBL/GenBank/DDBJ databases">
        <title>Bosea spartocytisi sp. nov. a root nodule endophyte of Spartocytisus supranubius in the high mountain ecosystem fo the Teide National Park (Canary Islands, Spain).</title>
        <authorList>
            <person name="Pulido-Suarez L."/>
            <person name="Peix A."/>
            <person name="Igual J.M."/>
            <person name="Socas-Perez N."/>
            <person name="Velazquez E."/>
            <person name="Flores-Felix J.D."/>
            <person name="Leon-Barrios M."/>
        </authorList>
    </citation>
    <scope>NUCLEOTIDE SEQUENCE</scope>
    <source>
        <strain evidence="3">SSUT16</strain>
    </source>
</reference>
<evidence type="ECO:0000313" key="3">
    <source>
        <dbReference type="EMBL" id="MBD3846098.1"/>
    </source>
</evidence>
<evidence type="ECO:0000256" key="1">
    <source>
        <dbReference type="SAM" id="MobiDB-lite"/>
    </source>
</evidence>
<dbReference type="Proteomes" id="UP000619295">
    <property type="component" value="Unassembled WGS sequence"/>
</dbReference>
<name>A0A927E835_9HYPH</name>
<dbReference type="InterPro" id="IPR037523">
    <property type="entry name" value="VOC_core"/>
</dbReference>
<feature type="domain" description="VOC" evidence="2">
    <location>
        <begin position="1"/>
        <end position="129"/>
    </location>
</feature>
<feature type="region of interest" description="Disordered" evidence="1">
    <location>
        <begin position="43"/>
        <end position="71"/>
    </location>
</feature>
<proteinExistence type="predicted"/>
<gene>
    <name evidence="3" type="ORF">IED13_10350</name>
</gene>
<dbReference type="AlphaFoldDB" id="A0A927E835"/>
<organism evidence="3 4">
    <name type="scientific">Bosea spartocytisi</name>
    <dbReference type="NCBI Taxonomy" id="2773451"/>
    <lineage>
        <taxon>Bacteria</taxon>
        <taxon>Pseudomonadati</taxon>
        <taxon>Pseudomonadota</taxon>
        <taxon>Alphaproteobacteria</taxon>
        <taxon>Hyphomicrobiales</taxon>
        <taxon>Boseaceae</taxon>
        <taxon>Bosea</taxon>
    </lineage>
</organism>
<dbReference type="InterPro" id="IPR029068">
    <property type="entry name" value="Glyas_Bleomycin-R_OHBP_Dase"/>
</dbReference>